<dbReference type="Pfam" id="PF17766">
    <property type="entry name" value="fn3_6"/>
    <property type="match status" value="1"/>
</dbReference>
<feature type="domain" description="Inhibitor I9" evidence="11">
    <location>
        <begin position="50"/>
        <end position="149"/>
    </location>
</feature>
<keyword evidence="13" id="KW-0614">Plasmid</keyword>
<dbReference type="InterPro" id="IPR023828">
    <property type="entry name" value="Peptidase_S8_Ser-AS"/>
</dbReference>
<evidence type="ECO:0000259" key="9">
    <source>
        <dbReference type="Pfam" id="PF00082"/>
    </source>
</evidence>
<name>A0A191VBC1_9ACTN</name>
<evidence type="ECO:0000256" key="4">
    <source>
        <dbReference type="ARBA" id="ARBA00022825"/>
    </source>
</evidence>
<accession>A0A191VBC1</accession>
<dbReference type="Gene3D" id="2.60.40.2310">
    <property type="match status" value="1"/>
</dbReference>
<evidence type="ECO:0000256" key="1">
    <source>
        <dbReference type="ARBA" id="ARBA00011073"/>
    </source>
</evidence>
<evidence type="ECO:0000313" key="14">
    <source>
        <dbReference type="Proteomes" id="UP000078468"/>
    </source>
</evidence>
<feature type="active site" description="Charge relay system" evidence="5 6">
    <location>
        <position position="283"/>
    </location>
</feature>
<keyword evidence="2 6" id="KW-0645">Protease</keyword>
<dbReference type="InterPro" id="IPR015500">
    <property type="entry name" value="Peptidase_S8_subtilisin-rel"/>
</dbReference>
<geneLocation type="plasmid" evidence="14">
    <name>pspa1</name>
</geneLocation>
<evidence type="ECO:0000256" key="6">
    <source>
        <dbReference type="PROSITE-ProRule" id="PRU01240"/>
    </source>
</evidence>
<organism evidence="13 14">
    <name type="scientific">Streptomyces parvulus</name>
    <dbReference type="NCBI Taxonomy" id="146923"/>
    <lineage>
        <taxon>Bacteria</taxon>
        <taxon>Bacillati</taxon>
        <taxon>Actinomycetota</taxon>
        <taxon>Actinomycetes</taxon>
        <taxon>Kitasatosporales</taxon>
        <taxon>Streptomycetaceae</taxon>
        <taxon>Streptomyces</taxon>
    </lineage>
</organism>
<keyword evidence="4 6" id="KW-0720">Serine protease</keyword>
<dbReference type="AlphaFoldDB" id="A0A191VBC1"/>
<dbReference type="InterPro" id="IPR010259">
    <property type="entry name" value="S8pro/Inhibitor_I9"/>
</dbReference>
<dbReference type="InterPro" id="IPR041469">
    <property type="entry name" value="Subtilisin-like_FN3"/>
</dbReference>
<feature type="compositionally biased region" description="Low complexity" evidence="7">
    <location>
        <begin position="284"/>
        <end position="293"/>
    </location>
</feature>
<evidence type="ECO:0000259" key="12">
    <source>
        <dbReference type="Pfam" id="PF17766"/>
    </source>
</evidence>
<dbReference type="InterPro" id="IPR000209">
    <property type="entry name" value="Peptidase_S8/S53_dom"/>
</dbReference>
<reference evidence="13 14" key="1">
    <citation type="submission" date="2016-05" db="EMBL/GenBank/DDBJ databases">
        <title>Non-Contiguous Finished Genome Sequence of Streptomyces parvulus 2297 Integrated Site-Specifically with Actinophage R4.</title>
        <authorList>
            <person name="Nishizawa T."/>
            <person name="Miura T."/>
            <person name="Harada C."/>
            <person name="Guo Y."/>
            <person name="Narisawa K."/>
            <person name="Ohta H."/>
            <person name="Takahashi H."/>
            <person name="Shirai M."/>
        </authorList>
    </citation>
    <scope>NUCLEOTIDE SEQUENCE [LARGE SCALE GENOMIC DNA]</scope>
    <source>
        <strain evidence="13 14">2297</strain>
        <plasmid evidence="14">pspa1</plasmid>
    </source>
</reference>
<protein>
    <submittedName>
        <fullName evidence="13">Serine protease</fullName>
    </submittedName>
</protein>
<dbReference type="PANTHER" id="PTHR10795">
    <property type="entry name" value="PROPROTEIN CONVERTASE SUBTILISIN/KEXIN"/>
    <property type="match status" value="1"/>
</dbReference>
<dbReference type="EMBL" id="CP015867">
    <property type="protein sequence ID" value="ANJ12205.1"/>
    <property type="molecule type" value="Genomic_DNA"/>
</dbReference>
<dbReference type="PROSITE" id="PS51892">
    <property type="entry name" value="SUBTILASE"/>
    <property type="match status" value="1"/>
</dbReference>
<sequence length="1000" mass="102274">MTSRRTRLRLRGGSAQAVVAVGSLVAALLPFATHTALAAPAGGHSAATGRYVVTMADQPLATYGGGVDGISATRPTPHAKLDVTSEAARQYRTHLEERQNRVARSAGVTARRHYAVATSAFSAELSATQVVRLKATAGVTSVVPDTLHHTTDDRISTDFLGLSGRKGVWSSLGGADKAGRGVVVGDIDTGIWPESRSLDAPALGTKRPPAADPYRPYRSGTATVMHKADGTTFTGTCQTGERFTADACNQKVISARYFGEAWLRAVPEANRADYVSPRDGQGHGTHTATTAAGNSGVRATADGRDLGTVSGVAPGARIAVYKALWESKDGLQSGGMTSDIIAAIDQAVADGVDVINYSVGALLEPSLTDPVQAAFRNASAAGIFVSAAAGNNGPLEGSVDNTPPWVTTVAAGTIAPHKGTVVLGDGTRHTGVSTTVTRAVGPKPLVRAEQVRTAGAAAYDASLCAENTLDAAKTAGKIVVCDRGVNARTAKSAEVARAGGVGMVLVNLSASSMDADLHTLPTVHLDDAEASAVRAYAATTGASATLTAGGSDSPYPQVAGFSSRGPSRANDGNLLKPDITAPGVSILAAVAPPTNDGHAFAYESGTSMATPHVSGLAALYLGEHPTWSPMSVKSAMMTSTTPTRTTAGEASSDLFAQGAGEVQPSAMLQPGLVYDSSEQDWLAYLEGLGIDTGTGARAVDPADLNYPSMTVKEVFGRRTVTRTVMAVTPGTYTAHVSSLGGIEARVSPSKLRFTEPGQKRTFTVTFDVADATVGSLVTGSLTWRGAHHSVRSPILVTPQSVRAPERVTATGSSGKVSFMATSAVRPFTATAYGPVRGEGVHGSVTSHGGPTDSEQTFTVPVAAGTKAVEFTARSGSAGAQLAMVVWPLVNGLPASEGHVVLPGDDTSVAFPRPRAGDYRVVVVTLGDAEGTTSTPFTLQTNSIGPRSGPAGKVSVTPAAYDGPAGVTLDVSAAWSGVAADDRSSAWIEYPNAAGTLLSLN</sequence>
<evidence type="ECO:0000256" key="3">
    <source>
        <dbReference type="ARBA" id="ARBA00022801"/>
    </source>
</evidence>
<dbReference type="InterPro" id="IPR034197">
    <property type="entry name" value="Peptidases_S8_3"/>
</dbReference>
<dbReference type="PROSITE" id="PS00138">
    <property type="entry name" value="SUBTILASE_SER"/>
    <property type="match status" value="1"/>
</dbReference>
<dbReference type="Gene3D" id="3.50.30.30">
    <property type="match status" value="1"/>
</dbReference>
<feature type="active site" description="Charge relay system" evidence="5 6">
    <location>
        <position position="188"/>
    </location>
</feature>
<evidence type="ECO:0000256" key="8">
    <source>
        <dbReference type="SAM" id="SignalP"/>
    </source>
</evidence>
<evidence type="ECO:0000313" key="13">
    <source>
        <dbReference type="EMBL" id="ANJ12205.1"/>
    </source>
</evidence>
<dbReference type="Pfam" id="PF02225">
    <property type="entry name" value="PA"/>
    <property type="match status" value="1"/>
</dbReference>
<evidence type="ECO:0000259" key="10">
    <source>
        <dbReference type="Pfam" id="PF02225"/>
    </source>
</evidence>
<feature type="domain" description="Peptidase S8/S53" evidence="9">
    <location>
        <begin position="179"/>
        <end position="660"/>
    </location>
</feature>
<comment type="similarity">
    <text evidence="1 6">Belongs to the peptidase S8 family.</text>
</comment>
<proteinExistence type="inferred from homology"/>
<keyword evidence="3 6" id="KW-0378">Hydrolase</keyword>
<dbReference type="GO" id="GO:0006508">
    <property type="term" value="P:proteolysis"/>
    <property type="evidence" value="ECO:0007669"/>
    <property type="project" value="UniProtKB-KW"/>
</dbReference>
<dbReference type="InterPro" id="IPR045051">
    <property type="entry name" value="SBT"/>
</dbReference>
<keyword evidence="8" id="KW-0732">Signal</keyword>
<dbReference type="GO" id="GO:0004252">
    <property type="term" value="F:serine-type endopeptidase activity"/>
    <property type="evidence" value="ECO:0007669"/>
    <property type="project" value="UniProtKB-UniRule"/>
</dbReference>
<evidence type="ECO:0000256" key="7">
    <source>
        <dbReference type="SAM" id="MobiDB-lite"/>
    </source>
</evidence>
<evidence type="ECO:0000256" key="2">
    <source>
        <dbReference type="ARBA" id="ARBA00022670"/>
    </source>
</evidence>
<dbReference type="Pfam" id="PF05922">
    <property type="entry name" value="Inhibitor_I9"/>
    <property type="match status" value="1"/>
</dbReference>
<dbReference type="Pfam" id="PF00082">
    <property type="entry name" value="Peptidase_S8"/>
    <property type="match status" value="1"/>
</dbReference>
<feature type="active site" description="Charge relay system" evidence="5 6">
    <location>
        <position position="607"/>
    </location>
</feature>
<dbReference type="Gene3D" id="3.40.50.200">
    <property type="entry name" value="Peptidase S8/S53 domain"/>
    <property type="match status" value="1"/>
</dbReference>
<dbReference type="SUPFAM" id="SSF52743">
    <property type="entry name" value="Subtilisin-like"/>
    <property type="match status" value="1"/>
</dbReference>
<feature type="region of interest" description="Disordered" evidence="7">
    <location>
        <begin position="276"/>
        <end position="297"/>
    </location>
</feature>
<feature type="signal peptide" evidence="8">
    <location>
        <begin position="1"/>
        <end position="38"/>
    </location>
</feature>
<dbReference type="Proteomes" id="UP000078468">
    <property type="component" value="Plasmid pspa1"/>
</dbReference>
<dbReference type="KEGG" id="spav:Spa2297_33910"/>
<dbReference type="PRINTS" id="PR00723">
    <property type="entry name" value="SUBTILISIN"/>
</dbReference>
<dbReference type="InterPro" id="IPR003137">
    <property type="entry name" value="PA_domain"/>
</dbReference>
<evidence type="ECO:0000256" key="5">
    <source>
        <dbReference type="PIRSR" id="PIRSR615500-1"/>
    </source>
</evidence>
<feature type="domain" description="PA" evidence="10">
    <location>
        <begin position="460"/>
        <end position="532"/>
    </location>
</feature>
<dbReference type="CDD" id="cd02120">
    <property type="entry name" value="PA_subtilisin_like"/>
    <property type="match status" value="1"/>
</dbReference>
<feature type="chain" id="PRO_5008248921" evidence="8">
    <location>
        <begin position="39"/>
        <end position="1000"/>
    </location>
</feature>
<dbReference type="CDD" id="cd04852">
    <property type="entry name" value="Peptidases_S8_3"/>
    <property type="match status" value="1"/>
</dbReference>
<evidence type="ECO:0000259" key="11">
    <source>
        <dbReference type="Pfam" id="PF05922"/>
    </source>
</evidence>
<dbReference type="InterPro" id="IPR036852">
    <property type="entry name" value="Peptidase_S8/S53_dom_sf"/>
</dbReference>
<feature type="domain" description="Subtilisin-like protease fibronectin type-III" evidence="12">
    <location>
        <begin position="703"/>
        <end position="796"/>
    </location>
</feature>
<gene>
    <name evidence="13" type="ORF">Spa2297_33910</name>
</gene>